<evidence type="ECO:0000256" key="8">
    <source>
        <dbReference type="ARBA" id="ARBA00023284"/>
    </source>
</evidence>
<dbReference type="EC" id="1.8.1.7" evidence="14"/>
<feature type="binding site" evidence="11">
    <location>
        <position position="69"/>
    </location>
    <ligand>
        <name>FAD</name>
        <dbReference type="ChEBI" id="CHEBI:57692"/>
    </ligand>
</feature>
<evidence type="ECO:0000256" key="3">
    <source>
        <dbReference type="ARBA" id="ARBA00022630"/>
    </source>
</evidence>
<dbReference type="PANTHER" id="PTHR42737:SF2">
    <property type="entry name" value="GLUTATHIONE REDUCTASE"/>
    <property type="match status" value="1"/>
</dbReference>
<protein>
    <recommendedName>
        <fullName evidence="14">Glutathione reductase</fullName>
        <shortName evidence="14">GRase</shortName>
        <ecNumber evidence="14">1.8.1.7</ecNumber>
    </recommendedName>
</protein>
<comment type="function">
    <text evidence="14">Catalyzes the reduction of glutathione disulfide (GSSG) to reduced glutathione (GSH).</text>
</comment>
<name>A0A934ME83_9HYPH</name>
<dbReference type="PIRSF" id="PIRSF000350">
    <property type="entry name" value="Mercury_reductase_MerA"/>
    <property type="match status" value="1"/>
</dbReference>
<dbReference type="Proteomes" id="UP000609531">
    <property type="component" value="Unassembled WGS sequence"/>
</dbReference>
<dbReference type="PRINTS" id="PR00368">
    <property type="entry name" value="FADPNR"/>
</dbReference>
<evidence type="ECO:0000259" key="15">
    <source>
        <dbReference type="Pfam" id="PF02852"/>
    </source>
</evidence>
<dbReference type="PANTHER" id="PTHR42737">
    <property type="entry name" value="GLUTATHIONE REDUCTASE"/>
    <property type="match status" value="1"/>
</dbReference>
<dbReference type="Gene3D" id="3.50.50.60">
    <property type="entry name" value="FAD/NAD(P)-binding domain"/>
    <property type="match status" value="2"/>
</dbReference>
<dbReference type="InterPro" id="IPR036188">
    <property type="entry name" value="FAD/NAD-bd_sf"/>
</dbReference>
<keyword evidence="3 13" id="KW-0285">Flavoprotein</keyword>
<dbReference type="GO" id="GO:0034599">
    <property type="term" value="P:cellular response to oxidative stress"/>
    <property type="evidence" value="ECO:0007669"/>
    <property type="project" value="TreeGrafter"/>
</dbReference>
<dbReference type="AlphaFoldDB" id="A0A934ME83"/>
<keyword evidence="7" id="KW-1015">Disulfide bond</keyword>
<dbReference type="Gene3D" id="3.30.390.30">
    <property type="match status" value="1"/>
</dbReference>
<evidence type="ECO:0000256" key="1">
    <source>
        <dbReference type="ARBA" id="ARBA00007532"/>
    </source>
</evidence>
<comment type="caution">
    <text evidence="17">The sequence shown here is derived from an EMBL/GenBank/DDBJ whole genome shotgun (WGS) entry which is preliminary data.</text>
</comment>
<feature type="domain" description="Pyridine nucleotide-disulphide oxidoreductase dimerisation" evidence="15">
    <location>
        <begin position="357"/>
        <end position="465"/>
    </location>
</feature>
<evidence type="ECO:0000256" key="4">
    <source>
        <dbReference type="ARBA" id="ARBA00022827"/>
    </source>
</evidence>
<dbReference type="InterPro" id="IPR001100">
    <property type="entry name" value="Pyr_nuc-diS_OxRdtase"/>
</dbReference>
<evidence type="ECO:0000256" key="11">
    <source>
        <dbReference type="PIRSR" id="PIRSR000350-3"/>
    </source>
</evidence>
<evidence type="ECO:0000256" key="7">
    <source>
        <dbReference type="ARBA" id="ARBA00023157"/>
    </source>
</evidence>
<keyword evidence="6 13" id="KW-0560">Oxidoreductase</keyword>
<accession>A0A934ME83</accession>
<feature type="domain" description="FAD/NAD(P)-binding" evidence="16">
    <location>
        <begin position="23"/>
        <end position="337"/>
    </location>
</feature>
<gene>
    <name evidence="17" type="primary">gor</name>
    <name evidence="17" type="ORF">JCR33_00275</name>
</gene>
<keyword evidence="18" id="KW-1185">Reference proteome</keyword>
<evidence type="ECO:0000313" key="18">
    <source>
        <dbReference type="Proteomes" id="UP000609531"/>
    </source>
</evidence>
<dbReference type="InterPro" id="IPR023753">
    <property type="entry name" value="FAD/NAD-binding_dom"/>
</dbReference>
<evidence type="ECO:0000256" key="6">
    <source>
        <dbReference type="ARBA" id="ARBA00023002"/>
    </source>
</evidence>
<evidence type="ECO:0000256" key="2">
    <source>
        <dbReference type="ARBA" id="ARBA00011738"/>
    </source>
</evidence>
<dbReference type="InterPro" id="IPR046952">
    <property type="entry name" value="GSHR/TRXR-like"/>
</dbReference>
<evidence type="ECO:0000256" key="14">
    <source>
        <dbReference type="RuleBase" id="RU365040"/>
    </source>
</evidence>
<keyword evidence="4 11" id="KW-0274">FAD</keyword>
<dbReference type="GO" id="GO:0045454">
    <property type="term" value="P:cell redox homeostasis"/>
    <property type="evidence" value="ECO:0007669"/>
    <property type="project" value="InterPro"/>
</dbReference>
<dbReference type="InterPro" id="IPR016156">
    <property type="entry name" value="FAD/NAD-linked_Rdtase_dimer_sf"/>
</dbReference>
<dbReference type="PRINTS" id="PR00411">
    <property type="entry name" value="PNDRDTASEI"/>
</dbReference>
<evidence type="ECO:0000256" key="10">
    <source>
        <dbReference type="PIRSR" id="PIRSR000350-2"/>
    </source>
</evidence>
<comment type="similarity">
    <text evidence="1 13">Belongs to the class-I pyridine nucleotide-disulfide oxidoreductase family.</text>
</comment>
<feature type="binding site" evidence="11">
    <location>
        <position position="322"/>
    </location>
    <ligand>
        <name>FAD</name>
        <dbReference type="ChEBI" id="CHEBI:57692"/>
    </ligand>
</feature>
<keyword evidence="5 14" id="KW-0521">NADP</keyword>
<dbReference type="PROSITE" id="PS00076">
    <property type="entry name" value="PYRIDINE_REDOX_1"/>
    <property type="match status" value="1"/>
</dbReference>
<feature type="active site" description="Proton acceptor" evidence="10">
    <location>
        <position position="455"/>
    </location>
</feature>
<dbReference type="GO" id="GO:0004362">
    <property type="term" value="F:glutathione-disulfide reductase (NADPH) activity"/>
    <property type="evidence" value="ECO:0007669"/>
    <property type="project" value="UniProtKB-EC"/>
</dbReference>
<comment type="catalytic activity">
    <reaction evidence="9 14">
        <text>2 glutathione + NADP(+) = glutathione disulfide + NADPH + H(+)</text>
        <dbReference type="Rhea" id="RHEA:11740"/>
        <dbReference type="ChEBI" id="CHEBI:15378"/>
        <dbReference type="ChEBI" id="CHEBI:57783"/>
        <dbReference type="ChEBI" id="CHEBI:57925"/>
        <dbReference type="ChEBI" id="CHEBI:58297"/>
        <dbReference type="ChEBI" id="CHEBI:58349"/>
        <dbReference type="EC" id="1.8.1.7"/>
    </reaction>
</comment>
<dbReference type="GO" id="GO:0050661">
    <property type="term" value="F:NADP binding"/>
    <property type="evidence" value="ECO:0007669"/>
    <property type="project" value="InterPro"/>
</dbReference>
<evidence type="ECO:0000313" key="17">
    <source>
        <dbReference type="EMBL" id="MBJ3774103.1"/>
    </source>
</evidence>
<organism evidence="17 18">
    <name type="scientific">Acuticoccus mangrovi</name>
    <dbReference type="NCBI Taxonomy" id="2796142"/>
    <lineage>
        <taxon>Bacteria</taxon>
        <taxon>Pseudomonadati</taxon>
        <taxon>Pseudomonadota</taxon>
        <taxon>Alphaproteobacteria</taxon>
        <taxon>Hyphomicrobiales</taxon>
        <taxon>Amorphaceae</taxon>
        <taxon>Acuticoccus</taxon>
    </lineage>
</organism>
<keyword evidence="8 13" id="KW-0676">Redox-active center</keyword>
<dbReference type="SUPFAM" id="SSF51905">
    <property type="entry name" value="FAD/NAD(P)-binding domain"/>
    <property type="match status" value="1"/>
</dbReference>
<dbReference type="EMBL" id="JAEKJA010000001">
    <property type="protein sequence ID" value="MBJ3774103.1"/>
    <property type="molecule type" value="Genomic_DNA"/>
</dbReference>
<dbReference type="InterPro" id="IPR012999">
    <property type="entry name" value="Pyr_OxRdtase_I_AS"/>
</dbReference>
<proteinExistence type="inferred from homology"/>
<comment type="subunit">
    <text evidence="2">Homodimer.</text>
</comment>
<keyword evidence="11" id="KW-0520">NAD</keyword>
<dbReference type="NCBIfam" id="NF004776">
    <property type="entry name" value="PRK06116.1"/>
    <property type="match status" value="1"/>
</dbReference>
<dbReference type="SUPFAM" id="SSF55424">
    <property type="entry name" value="FAD/NAD-linked reductases, dimerisation (C-terminal) domain"/>
    <property type="match status" value="1"/>
</dbReference>
<evidence type="ECO:0000256" key="5">
    <source>
        <dbReference type="ARBA" id="ARBA00022857"/>
    </source>
</evidence>
<feature type="binding site" evidence="11">
    <location>
        <begin position="194"/>
        <end position="201"/>
    </location>
    <ligand>
        <name>NAD(+)</name>
        <dbReference type="ChEBI" id="CHEBI:57540"/>
    </ligand>
</feature>
<reference evidence="17" key="1">
    <citation type="submission" date="2020-12" db="EMBL/GenBank/DDBJ databases">
        <title>Bacterial taxonomy.</title>
        <authorList>
            <person name="Pan X."/>
        </authorList>
    </citation>
    <scope>NUCLEOTIDE SEQUENCE</scope>
    <source>
        <strain evidence="17">B2012</strain>
    </source>
</reference>
<dbReference type="InterPro" id="IPR004099">
    <property type="entry name" value="Pyr_nucl-diS_OxRdtase_dimer"/>
</dbReference>
<comment type="cofactor">
    <cofactor evidence="11">
        <name>FAD</name>
        <dbReference type="ChEBI" id="CHEBI:57692"/>
    </cofactor>
    <text evidence="11">Binds 1 FAD per subunit.</text>
</comment>
<dbReference type="GO" id="GO:0006749">
    <property type="term" value="P:glutathione metabolic process"/>
    <property type="evidence" value="ECO:0007669"/>
    <property type="project" value="InterPro"/>
</dbReference>
<dbReference type="GO" id="GO:0050660">
    <property type="term" value="F:flavin adenine dinucleotide binding"/>
    <property type="evidence" value="ECO:0007669"/>
    <property type="project" value="InterPro"/>
</dbReference>
<evidence type="ECO:0000256" key="12">
    <source>
        <dbReference type="PIRSR" id="PIRSR000350-4"/>
    </source>
</evidence>
<evidence type="ECO:0000259" key="16">
    <source>
        <dbReference type="Pfam" id="PF07992"/>
    </source>
</evidence>
<sequence>MSGCRAPLGHRARRRRVSEDYDYDLFVIGAGSGGVRAARIAAQNGAKVAIAEEHRVGGTCVIRGCVPKKLMVYASQFSEAFEDAAGYGWTVPKASFDWPSFIAAKDHEIDRLNAIYIRNITNAGVDLIMSTALVAGPHAVFLTAEKRKVTARVILVATGGQPWLDMELPGIEHVITSNEIFYLKEKPQRAVVAGGGYIAVEFAGILNGLGVDTTLVYRGHEILRGFDEDLRTRLRQEMEKKGVKFVFNAIFTGIEKGEGGLTASLSNGTTLGADTILFATGRRPATEGLGLQAAGVALDQQGAVIVDHESRTNVPSIYAIGDVTNRVNLTPVAIREGHAFADTVFGDKPTHVDHSLVPTAVFSQPELGTVGLTQEEATTIYSAIDVYTSTFRPMLHTLSGRDEKMFMKVLVDAETDLVLGVHLMGHGVGEMIQLLGIAVKMGATKADFDATVAVHPTAAEELVTMRTPTAQLRREAA</sequence>
<dbReference type="Pfam" id="PF07992">
    <property type="entry name" value="Pyr_redox_2"/>
    <property type="match status" value="1"/>
</dbReference>
<dbReference type="FunFam" id="3.50.50.60:FF:000051">
    <property type="entry name" value="Glutathione reductase"/>
    <property type="match status" value="1"/>
</dbReference>
<dbReference type="Pfam" id="PF02852">
    <property type="entry name" value="Pyr_redox_dim"/>
    <property type="match status" value="1"/>
</dbReference>
<evidence type="ECO:0000256" key="13">
    <source>
        <dbReference type="RuleBase" id="RU003691"/>
    </source>
</evidence>
<evidence type="ECO:0000256" key="9">
    <source>
        <dbReference type="ARBA" id="ARBA00049142"/>
    </source>
</evidence>
<feature type="binding site" evidence="11">
    <location>
        <position position="281"/>
    </location>
    <ligand>
        <name>NAD(+)</name>
        <dbReference type="ChEBI" id="CHEBI:57540"/>
    </ligand>
</feature>
<keyword evidence="11" id="KW-0547">Nucleotide-binding</keyword>
<feature type="disulfide bond" description="Redox-active" evidence="12">
    <location>
        <begin position="60"/>
        <end position="65"/>
    </location>
</feature>
<dbReference type="GO" id="GO:0005829">
    <property type="term" value="C:cytosol"/>
    <property type="evidence" value="ECO:0007669"/>
    <property type="project" value="TreeGrafter"/>
</dbReference>
<dbReference type="InterPro" id="IPR006324">
    <property type="entry name" value="GSHR"/>
</dbReference>
<dbReference type="NCBIfam" id="TIGR01424">
    <property type="entry name" value="gluta_reduc_2"/>
    <property type="match status" value="1"/>
</dbReference>